<dbReference type="SUPFAM" id="SSF54001">
    <property type="entry name" value="Cysteine proteinases"/>
    <property type="match status" value="1"/>
</dbReference>
<dbReference type="Proteomes" id="UP001140453">
    <property type="component" value="Unassembled WGS sequence"/>
</dbReference>
<keyword evidence="2" id="KW-0645">Protease</keyword>
<dbReference type="PANTHER" id="PTHR10183:SF425">
    <property type="entry name" value="CALPAIN-5"/>
    <property type="match status" value="1"/>
</dbReference>
<dbReference type="PROSITE" id="PS50203">
    <property type="entry name" value="CALPAIN_CAT"/>
    <property type="match status" value="1"/>
</dbReference>
<dbReference type="GO" id="GO:0006508">
    <property type="term" value="P:proteolysis"/>
    <property type="evidence" value="ECO:0007669"/>
    <property type="project" value="UniProtKB-KW"/>
</dbReference>
<dbReference type="Gene3D" id="3.90.70.10">
    <property type="entry name" value="Cysteine proteinases"/>
    <property type="match status" value="1"/>
</dbReference>
<dbReference type="InterPro" id="IPR038765">
    <property type="entry name" value="Papain-like_cys_pep_sf"/>
</dbReference>
<evidence type="ECO:0000313" key="6">
    <source>
        <dbReference type="Proteomes" id="UP001140453"/>
    </source>
</evidence>
<feature type="region of interest" description="Disordered" evidence="3">
    <location>
        <begin position="702"/>
        <end position="775"/>
    </location>
</feature>
<feature type="region of interest" description="Disordered" evidence="3">
    <location>
        <begin position="803"/>
        <end position="826"/>
    </location>
</feature>
<evidence type="ECO:0000313" key="5">
    <source>
        <dbReference type="EMBL" id="KAJ4387788.1"/>
    </source>
</evidence>
<dbReference type="Pfam" id="PF00648">
    <property type="entry name" value="Peptidase_C2"/>
    <property type="match status" value="1"/>
</dbReference>
<dbReference type="PANTHER" id="PTHR10183">
    <property type="entry name" value="CALPAIN"/>
    <property type="match status" value="1"/>
</dbReference>
<comment type="caution">
    <text evidence="5">The sequence shown here is derived from an EMBL/GenBank/DDBJ whole genome shotgun (WGS) entry which is preliminary data.</text>
</comment>
<dbReference type="SMART" id="SM00230">
    <property type="entry name" value="CysPc"/>
    <property type="match status" value="1"/>
</dbReference>
<feature type="active site" evidence="1 2">
    <location>
        <position position="393"/>
    </location>
</feature>
<dbReference type="CDD" id="cd00044">
    <property type="entry name" value="CysPc"/>
    <property type="match status" value="1"/>
</dbReference>
<evidence type="ECO:0000256" key="2">
    <source>
        <dbReference type="PROSITE-ProRule" id="PRU00239"/>
    </source>
</evidence>
<keyword evidence="2" id="KW-0788">Thiol protease</keyword>
<protein>
    <recommendedName>
        <fullName evidence="4">Calpain catalytic domain-containing protein</fullName>
    </recommendedName>
</protein>
<dbReference type="EMBL" id="JAPEVB010000005">
    <property type="protein sequence ID" value="KAJ4387788.1"/>
    <property type="molecule type" value="Genomic_DNA"/>
</dbReference>
<evidence type="ECO:0000256" key="3">
    <source>
        <dbReference type="SAM" id="MobiDB-lite"/>
    </source>
</evidence>
<evidence type="ECO:0000256" key="1">
    <source>
        <dbReference type="PIRSR" id="PIRSR622684-1"/>
    </source>
</evidence>
<feature type="compositionally biased region" description="Acidic residues" evidence="3">
    <location>
        <begin position="763"/>
        <end position="773"/>
    </location>
</feature>
<dbReference type="GO" id="GO:0004198">
    <property type="term" value="F:calcium-dependent cysteine-type endopeptidase activity"/>
    <property type="evidence" value="ECO:0007669"/>
    <property type="project" value="InterPro"/>
</dbReference>
<feature type="active site" evidence="1 2">
    <location>
        <position position="190"/>
    </location>
</feature>
<feature type="region of interest" description="Disordered" evidence="3">
    <location>
        <begin position="113"/>
        <end position="152"/>
    </location>
</feature>
<dbReference type="OrthoDB" id="424753at2759"/>
<accession>A0A9W8YP24</accession>
<organism evidence="5 6">
    <name type="scientific">Gnomoniopsis smithogilvyi</name>
    <dbReference type="NCBI Taxonomy" id="1191159"/>
    <lineage>
        <taxon>Eukaryota</taxon>
        <taxon>Fungi</taxon>
        <taxon>Dikarya</taxon>
        <taxon>Ascomycota</taxon>
        <taxon>Pezizomycotina</taxon>
        <taxon>Sordariomycetes</taxon>
        <taxon>Sordariomycetidae</taxon>
        <taxon>Diaporthales</taxon>
        <taxon>Gnomoniaceae</taxon>
        <taxon>Gnomoniopsis</taxon>
    </lineage>
</organism>
<dbReference type="InterPro" id="IPR022684">
    <property type="entry name" value="Calpain_cysteine_protease"/>
</dbReference>
<sequence length="826" mass="93466">MKCYRSASTPQATINDFWSKFASKRPSKITSIFPRLLYASILPEHPDPRGFASARNAAESYEVAARECREKVAKIVRECYRTNEKFTDGDFDIESDFERSRKNCLYCLVDDSDEEGRRRSPSPPVSPRQASPGGQQGGRLRGTMRNRGVGARERSRPCSVHRLDWIFKDPKFTIDGYSSSDVHQGLEGDCWWLASVATMAHRQDLMEKICVVQNEECGVYGFVFFRDGEWISTVIDDNLYLSKRDHCDEYPDVYDPTGDKARKYREHEQTGSEALYFAQCDDPNETWLPLLEKAFAKAHGDYNAIAGGWCGQAVEDMTGGVATTIATKRILSKDRLWKELAFGDGDFVFALAAMGGRPYTASGVVTGHAYSILRATEEVDENGNKLRLVQIRNPWGRRSQDGMVGEWNGRWSDGSKEWTSYWMKKLNHTFGDDGVFWMLYEDVLETFKYIHRTRLFDEKWTIIQQWASCEVAWLTGYSRTKFVVDVKKAGTVVLVLAQLDNRYFVGLDGQYHYELHFLLKEQGAPSIDYICRVRQANRWDNRSVSAEVYLEPGKYEVFPKITATRIAGRPDMETIIRHFAETNPQKLRQVGMQYDLAHAKGGIADEDQKLVERKEEMKHRHKRRRNGRVKLAVEFDMPKPFKSVKKANLIGGQAFPDGEGEGFEDAAEHIENGDSQAINGRDNGGIDHDGSKRQLEIRHHSGSAFAGEEEGNGFEADSGVREGSTTNERANDDVVQISKSGKEEEMKEEDEMRDQWESHSAELESDDSSDSEGYEDHARWNAVCVTCLRVYSQDTGLTISLVQPETSVDGASSSLLQGKEPAGATQ</sequence>
<keyword evidence="6" id="KW-1185">Reference proteome</keyword>
<name>A0A9W8YP24_9PEZI</name>
<proteinExistence type="predicted"/>
<dbReference type="InterPro" id="IPR001300">
    <property type="entry name" value="Peptidase_C2_calpain_cat"/>
</dbReference>
<evidence type="ECO:0000259" key="4">
    <source>
        <dbReference type="PROSITE" id="PS50203"/>
    </source>
</evidence>
<feature type="domain" description="Calpain catalytic" evidence="4">
    <location>
        <begin position="162"/>
        <end position="456"/>
    </location>
</feature>
<dbReference type="AlphaFoldDB" id="A0A9W8YP24"/>
<reference evidence="5" key="1">
    <citation type="submission" date="2022-10" db="EMBL/GenBank/DDBJ databases">
        <title>Tapping the CABI collections for fungal endophytes: first genome assemblies for Collariella, Neodidymelliopsis, Ascochyta clinopodiicola, Didymella pomorum, Didymosphaeria variabile, Neocosmospora piperis and Neocucurbitaria cava.</title>
        <authorList>
            <person name="Hill R."/>
        </authorList>
    </citation>
    <scope>NUCLEOTIDE SEQUENCE</scope>
    <source>
        <strain evidence="5">IMI 355082</strain>
    </source>
</reference>
<feature type="compositionally biased region" description="Basic and acidic residues" evidence="3">
    <location>
        <begin position="753"/>
        <end position="762"/>
    </location>
</feature>
<feature type="active site" evidence="1 2">
    <location>
        <position position="368"/>
    </location>
</feature>
<keyword evidence="2" id="KW-0378">Hydrolase</keyword>
<feature type="compositionally biased region" description="Polar residues" evidence="3">
    <location>
        <begin position="803"/>
        <end position="816"/>
    </location>
</feature>
<gene>
    <name evidence="5" type="ORF">N0V93_008390</name>
</gene>